<name>A0A4R7BX67_9HYPH</name>
<accession>A0A4R7BX67</accession>
<proteinExistence type="predicted"/>
<evidence type="ECO:0000313" key="2">
    <source>
        <dbReference type="Proteomes" id="UP000295122"/>
    </source>
</evidence>
<evidence type="ECO:0000313" key="1">
    <source>
        <dbReference type="EMBL" id="TDR89275.1"/>
    </source>
</evidence>
<organism evidence="1 2">
    <name type="scientific">Enterovirga rhinocerotis</name>
    <dbReference type="NCBI Taxonomy" id="1339210"/>
    <lineage>
        <taxon>Bacteria</taxon>
        <taxon>Pseudomonadati</taxon>
        <taxon>Pseudomonadota</taxon>
        <taxon>Alphaproteobacteria</taxon>
        <taxon>Hyphomicrobiales</taxon>
        <taxon>Methylobacteriaceae</taxon>
        <taxon>Enterovirga</taxon>
    </lineage>
</organism>
<evidence type="ECO:0008006" key="3">
    <source>
        <dbReference type="Google" id="ProtNLM"/>
    </source>
</evidence>
<sequence>MIGFRRSVTIVFDTEAETVTILGIHSRGHDIQLLD</sequence>
<dbReference type="Proteomes" id="UP000295122">
    <property type="component" value="Unassembled WGS sequence"/>
</dbReference>
<comment type="caution">
    <text evidence="1">The sequence shown here is derived from an EMBL/GenBank/DDBJ whole genome shotgun (WGS) entry which is preliminary data.</text>
</comment>
<dbReference type="AlphaFoldDB" id="A0A4R7BX67"/>
<protein>
    <recommendedName>
        <fullName evidence="3">ParE-like toxin of type II ParDE toxin-antitoxin system</fullName>
    </recommendedName>
</protein>
<gene>
    <name evidence="1" type="ORF">EV668_3765</name>
</gene>
<dbReference type="EMBL" id="SNZR01000014">
    <property type="protein sequence ID" value="TDR89275.1"/>
    <property type="molecule type" value="Genomic_DNA"/>
</dbReference>
<reference evidence="1 2" key="1">
    <citation type="submission" date="2019-03" db="EMBL/GenBank/DDBJ databases">
        <title>Genomic Encyclopedia of Type Strains, Phase IV (KMG-IV): sequencing the most valuable type-strain genomes for metagenomic binning, comparative biology and taxonomic classification.</title>
        <authorList>
            <person name="Goeker M."/>
        </authorList>
    </citation>
    <scope>NUCLEOTIDE SEQUENCE [LARGE SCALE GENOMIC DNA]</scope>
    <source>
        <strain evidence="1 2">DSM 25903</strain>
    </source>
</reference>
<keyword evidence="2" id="KW-1185">Reference proteome</keyword>